<dbReference type="Proteomes" id="UP000269883">
    <property type="component" value="Chromosome"/>
</dbReference>
<dbReference type="RefSeq" id="WP_126375652.1">
    <property type="nucleotide sequence ID" value="NZ_AP017378.1"/>
</dbReference>
<dbReference type="AlphaFoldDB" id="A0A2Z6AUE4"/>
<sequence length="99" mass="11195">MNEIKVKTCLDGIFGCGDEIKYEDEAKGYSVLFLNEHDKFVVRLERRTSETVPVEKCTDHECKDYGEVVAKLTDIVSIYHDESDAPRVIETILSGALPK</sequence>
<dbReference type="KEGG" id="dfl:DFE_0122"/>
<accession>A0A2Z6AUE4</accession>
<protein>
    <submittedName>
        <fullName evidence="1">Uncharacterized protein</fullName>
    </submittedName>
</protein>
<reference evidence="1 2" key="1">
    <citation type="journal article" date="2018" name="Sci. Adv.">
        <title>Multi-heme cytochromes provide a pathway for survival in energy-limited environments.</title>
        <authorList>
            <person name="Deng X."/>
            <person name="Dohmae N."/>
            <person name="Nealson K.H."/>
            <person name="Hashimoto K."/>
            <person name="Okamoto A."/>
        </authorList>
    </citation>
    <scope>NUCLEOTIDE SEQUENCE [LARGE SCALE GENOMIC DNA]</scope>
    <source>
        <strain evidence="1 2">IS5</strain>
    </source>
</reference>
<proteinExistence type="predicted"/>
<gene>
    <name evidence="1" type="primary">CHD6</name>
    <name evidence="1" type="ORF">DFE_0122</name>
</gene>
<evidence type="ECO:0000313" key="1">
    <source>
        <dbReference type="EMBL" id="BBD06848.1"/>
    </source>
</evidence>
<dbReference type="EMBL" id="AP017378">
    <property type="protein sequence ID" value="BBD06848.1"/>
    <property type="molecule type" value="Genomic_DNA"/>
</dbReference>
<name>A0A2Z6AUE4_9BACT</name>
<keyword evidence="2" id="KW-1185">Reference proteome</keyword>
<evidence type="ECO:0000313" key="2">
    <source>
        <dbReference type="Proteomes" id="UP000269883"/>
    </source>
</evidence>
<organism evidence="1 2">
    <name type="scientific">Desulfovibrio ferrophilus</name>
    <dbReference type="NCBI Taxonomy" id="241368"/>
    <lineage>
        <taxon>Bacteria</taxon>
        <taxon>Pseudomonadati</taxon>
        <taxon>Thermodesulfobacteriota</taxon>
        <taxon>Desulfovibrionia</taxon>
        <taxon>Desulfovibrionales</taxon>
        <taxon>Desulfovibrionaceae</taxon>
        <taxon>Desulfovibrio</taxon>
    </lineage>
</organism>